<proteinExistence type="predicted"/>
<protein>
    <submittedName>
        <fullName evidence="1">Uncharacterized protein</fullName>
    </submittedName>
</protein>
<dbReference type="AlphaFoldDB" id="A0A0E9WA15"/>
<reference evidence="1" key="1">
    <citation type="submission" date="2014-11" db="EMBL/GenBank/DDBJ databases">
        <authorList>
            <person name="Amaro Gonzalez C."/>
        </authorList>
    </citation>
    <scope>NUCLEOTIDE SEQUENCE</scope>
</reference>
<dbReference type="EMBL" id="GBXM01021370">
    <property type="protein sequence ID" value="JAH87207.1"/>
    <property type="molecule type" value="Transcribed_RNA"/>
</dbReference>
<organism evidence="1">
    <name type="scientific">Anguilla anguilla</name>
    <name type="common">European freshwater eel</name>
    <name type="synonym">Muraena anguilla</name>
    <dbReference type="NCBI Taxonomy" id="7936"/>
    <lineage>
        <taxon>Eukaryota</taxon>
        <taxon>Metazoa</taxon>
        <taxon>Chordata</taxon>
        <taxon>Craniata</taxon>
        <taxon>Vertebrata</taxon>
        <taxon>Euteleostomi</taxon>
        <taxon>Actinopterygii</taxon>
        <taxon>Neopterygii</taxon>
        <taxon>Teleostei</taxon>
        <taxon>Anguilliformes</taxon>
        <taxon>Anguillidae</taxon>
        <taxon>Anguilla</taxon>
    </lineage>
</organism>
<evidence type="ECO:0000313" key="1">
    <source>
        <dbReference type="EMBL" id="JAH87207.1"/>
    </source>
</evidence>
<name>A0A0E9WA15_ANGAN</name>
<sequence>MTTDAYTYCVEYFSYRKAIKSSW</sequence>
<reference evidence="1" key="2">
    <citation type="journal article" date="2015" name="Fish Shellfish Immunol.">
        <title>Early steps in the European eel (Anguilla anguilla)-Vibrio vulnificus interaction in the gills: Role of the RtxA13 toxin.</title>
        <authorList>
            <person name="Callol A."/>
            <person name="Pajuelo D."/>
            <person name="Ebbesson L."/>
            <person name="Teles M."/>
            <person name="MacKenzie S."/>
            <person name="Amaro C."/>
        </authorList>
    </citation>
    <scope>NUCLEOTIDE SEQUENCE</scope>
</reference>
<accession>A0A0E9WA15</accession>